<sequence length="265" mass="30234">MKVLNKGVCCAIALAVSSTGYAQDNLSELMRQWLDIESQKGKVQLDWNSKKQYLEQTQSLLIVEQQELSNLLKKADTDRSDVDQRRIELSQQQSVLEQEQQVVNKQILQATAFCQKLLTRLPPPLQEQWQEKLLLLSQEGATDSEKLERILSLYQMVNEFDQRIALNRGSMAIPVEAGQEKNLLVTQMYLGVSQGWYVSDDGLHYGYGRADNTGWQWWHNEASSAELGRVLLADDLLKLRDILQKPTTAKFIDLPVKILSKKDVS</sequence>
<dbReference type="KEGG" id="lsd:EMK97_08155"/>
<evidence type="ECO:0000256" key="1">
    <source>
        <dbReference type="SAM" id="SignalP"/>
    </source>
</evidence>
<evidence type="ECO:0000313" key="2">
    <source>
        <dbReference type="EMBL" id="QBG35683.1"/>
    </source>
</evidence>
<evidence type="ECO:0000313" key="3">
    <source>
        <dbReference type="Proteomes" id="UP000290244"/>
    </source>
</evidence>
<dbReference type="Pfam" id="PF11932">
    <property type="entry name" value="DUF3450"/>
    <property type="match status" value="1"/>
</dbReference>
<dbReference type="AlphaFoldDB" id="A0A4P6P330"/>
<proteinExistence type="predicted"/>
<dbReference type="Proteomes" id="UP000290244">
    <property type="component" value="Chromosome"/>
</dbReference>
<dbReference type="EMBL" id="CP034759">
    <property type="protein sequence ID" value="QBG35683.1"/>
    <property type="molecule type" value="Genomic_DNA"/>
</dbReference>
<protein>
    <submittedName>
        <fullName evidence="2">DUF3450 family protein</fullName>
    </submittedName>
</protein>
<keyword evidence="1" id="KW-0732">Signal</keyword>
<keyword evidence="3" id="KW-1185">Reference proteome</keyword>
<feature type="chain" id="PRO_5020624749" evidence="1">
    <location>
        <begin position="23"/>
        <end position="265"/>
    </location>
</feature>
<dbReference type="RefSeq" id="WP_130601098.1">
    <property type="nucleotide sequence ID" value="NZ_CP034759.1"/>
</dbReference>
<accession>A0A4P6P330</accession>
<organism evidence="2 3">
    <name type="scientific">Litorilituus sediminis</name>
    <dbReference type="NCBI Taxonomy" id="718192"/>
    <lineage>
        <taxon>Bacteria</taxon>
        <taxon>Pseudomonadati</taxon>
        <taxon>Pseudomonadota</taxon>
        <taxon>Gammaproteobacteria</taxon>
        <taxon>Alteromonadales</taxon>
        <taxon>Colwelliaceae</taxon>
        <taxon>Litorilituus</taxon>
    </lineage>
</organism>
<gene>
    <name evidence="2" type="ORF">EMK97_08155</name>
</gene>
<feature type="signal peptide" evidence="1">
    <location>
        <begin position="1"/>
        <end position="22"/>
    </location>
</feature>
<reference evidence="2 3" key="1">
    <citation type="submission" date="2018-12" db="EMBL/GenBank/DDBJ databases">
        <title>Complete genome of Litorilituus sediminis.</title>
        <authorList>
            <person name="Liu A."/>
            <person name="Rong J."/>
        </authorList>
    </citation>
    <scope>NUCLEOTIDE SEQUENCE [LARGE SCALE GENOMIC DNA]</scope>
    <source>
        <strain evidence="2 3">JCM 17549</strain>
    </source>
</reference>
<name>A0A4P6P330_9GAMM</name>
<dbReference type="OrthoDB" id="5703905at2"/>
<dbReference type="InterPro" id="IPR016866">
    <property type="entry name" value="UCP028069"/>
</dbReference>